<comment type="similarity">
    <text evidence="1">Belongs to the peptidase C14A family.</text>
</comment>
<dbReference type="PROSITE" id="PS50208">
    <property type="entry name" value="CASPASE_P20"/>
    <property type="match status" value="1"/>
</dbReference>
<evidence type="ECO:0000313" key="4">
    <source>
        <dbReference type="Proteomes" id="UP000515154"/>
    </source>
</evidence>
<feature type="non-terminal residue" evidence="5">
    <location>
        <position position="1"/>
    </location>
</feature>
<dbReference type="Gene3D" id="3.40.50.1460">
    <property type="match status" value="1"/>
</dbReference>
<dbReference type="KEGG" id="osn:118760923"/>
<dbReference type="InterPro" id="IPR029030">
    <property type="entry name" value="Caspase-like_dom_sf"/>
</dbReference>
<evidence type="ECO:0000259" key="2">
    <source>
        <dbReference type="PROSITE" id="PS50207"/>
    </source>
</evidence>
<dbReference type="Proteomes" id="UP000515154">
    <property type="component" value="Unplaced"/>
</dbReference>
<dbReference type="InterPro" id="IPR001309">
    <property type="entry name" value="Pept_C14_p20"/>
</dbReference>
<feature type="domain" description="Caspase family p10" evidence="2">
    <location>
        <begin position="45"/>
        <end position="106"/>
    </location>
</feature>
<accession>A0A7E6EGQ9</accession>
<dbReference type="GO" id="GO:0004197">
    <property type="term" value="F:cysteine-type endopeptidase activity"/>
    <property type="evidence" value="ECO:0007669"/>
    <property type="project" value="InterPro"/>
</dbReference>
<evidence type="ECO:0000259" key="3">
    <source>
        <dbReference type="PROSITE" id="PS50208"/>
    </source>
</evidence>
<dbReference type="PROSITE" id="PS50207">
    <property type="entry name" value="CASPASE_P10"/>
    <property type="match status" value="1"/>
</dbReference>
<evidence type="ECO:0000313" key="5">
    <source>
        <dbReference type="RefSeq" id="XP_036354434.1"/>
    </source>
</evidence>
<dbReference type="Gene3D" id="3.30.70.1470">
    <property type="entry name" value="Caspase-like"/>
    <property type="match status" value="1"/>
</dbReference>
<dbReference type="GO" id="GO:0006508">
    <property type="term" value="P:proteolysis"/>
    <property type="evidence" value="ECO:0007669"/>
    <property type="project" value="InterPro"/>
</dbReference>
<evidence type="ECO:0000256" key="1">
    <source>
        <dbReference type="RuleBase" id="RU003971"/>
    </source>
</evidence>
<proteinExistence type="inferred from homology"/>
<sequence length="106" mass="12147">KIPEITVKYKMNHKSRGYALIINNRDFNSETHMSSRKGTDHDAQSLYNNSRFVRVAEFCGELDLVKIVSRASHLVTFEFESNAEGIFGAKKQVPQMVSTLTKDIYF</sequence>
<dbReference type="AlphaFoldDB" id="A0A7E6EGQ9"/>
<dbReference type="SUPFAM" id="SSF52129">
    <property type="entry name" value="Caspase-like"/>
    <property type="match status" value="2"/>
</dbReference>
<dbReference type="InterPro" id="IPR002138">
    <property type="entry name" value="Pept_C14_p10"/>
</dbReference>
<feature type="domain" description="Caspase family p20" evidence="3">
    <location>
        <begin position="15"/>
        <end position="46"/>
    </location>
</feature>
<dbReference type="RefSeq" id="XP_036354434.1">
    <property type="nucleotide sequence ID" value="XM_036498541.1"/>
</dbReference>
<keyword evidence="4" id="KW-1185">Reference proteome</keyword>
<protein>
    <submittedName>
        <fullName evidence="5">Caspase-3-like</fullName>
    </submittedName>
</protein>
<reference evidence="5" key="1">
    <citation type="submission" date="2025-08" db="UniProtKB">
        <authorList>
            <consortium name="RefSeq"/>
        </authorList>
    </citation>
    <scope>IDENTIFICATION</scope>
</reference>
<name>A0A7E6EGQ9_9MOLL</name>
<gene>
    <name evidence="5" type="primary">LOC118760923</name>
</gene>
<organism evidence="4 5">
    <name type="scientific">Octopus sinensis</name>
    <name type="common">East Asian common octopus</name>
    <dbReference type="NCBI Taxonomy" id="2607531"/>
    <lineage>
        <taxon>Eukaryota</taxon>
        <taxon>Metazoa</taxon>
        <taxon>Spiralia</taxon>
        <taxon>Lophotrochozoa</taxon>
        <taxon>Mollusca</taxon>
        <taxon>Cephalopoda</taxon>
        <taxon>Coleoidea</taxon>
        <taxon>Octopodiformes</taxon>
        <taxon>Octopoda</taxon>
        <taxon>Incirrata</taxon>
        <taxon>Octopodidae</taxon>
        <taxon>Octopus</taxon>
    </lineage>
</organism>